<keyword evidence="1" id="KW-0175">Coiled coil</keyword>
<feature type="coiled-coil region" evidence="1">
    <location>
        <begin position="38"/>
        <end position="94"/>
    </location>
</feature>
<reference evidence="3 4" key="1">
    <citation type="submission" date="2019-09" db="EMBL/GenBank/DDBJ databases">
        <authorList>
            <person name="Chandra G."/>
            <person name="Truman W A."/>
        </authorList>
    </citation>
    <scope>NUCLEOTIDE SEQUENCE [LARGE SCALE GENOMIC DNA]</scope>
    <source>
        <strain evidence="3">PS723</strain>
    </source>
</reference>
<evidence type="ECO:0000259" key="2">
    <source>
        <dbReference type="Pfam" id="PF02371"/>
    </source>
</evidence>
<protein>
    <submittedName>
        <fullName evidence="3">IS110 family transposase ISStma4</fullName>
    </submittedName>
</protein>
<name>A0A5E7F8J9_PSEFL</name>
<dbReference type="Pfam" id="PF02371">
    <property type="entry name" value="Transposase_20"/>
    <property type="match status" value="1"/>
</dbReference>
<proteinExistence type="predicted"/>
<evidence type="ECO:0000256" key="1">
    <source>
        <dbReference type="SAM" id="Coils"/>
    </source>
</evidence>
<dbReference type="InterPro" id="IPR047650">
    <property type="entry name" value="Transpos_IS110"/>
</dbReference>
<dbReference type="Proteomes" id="UP000379480">
    <property type="component" value="Unassembled WGS sequence"/>
</dbReference>
<sequence length="230" mass="26139">MQRVKTDKTDAKLIADFAKEKHEKLRLWEPEPLKYRQVKAMVRRLNDLQEMLQMERNRLDVSDDSVKISIKSVISHIEKEIAETKKALKKHIDDDPDMRQMRDLMVTIDGIADKSAQMLFAELGDLRKYSNPRQMVAAAGLNPKLEESGQLKGRTFISKIGSARLRTGLYMPGLVAMQHNEAIIALKERLKANGKAPKQIICAAMRKLLHIIFGVIKSGQPFDPKLALAR</sequence>
<dbReference type="AlphaFoldDB" id="A0A5E7F8J9"/>
<accession>A0A5E7F8J9</accession>
<dbReference type="PANTHER" id="PTHR33055">
    <property type="entry name" value="TRANSPOSASE FOR INSERTION SEQUENCE ELEMENT IS1111A"/>
    <property type="match status" value="1"/>
</dbReference>
<dbReference type="InterPro" id="IPR003346">
    <property type="entry name" value="Transposase_20"/>
</dbReference>
<dbReference type="EMBL" id="CABVHY010000033">
    <property type="protein sequence ID" value="VVO35459.1"/>
    <property type="molecule type" value="Genomic_DNA"/>
</dbReference>
<evidence type="ECO:0000313" key="4">
    <source>
        <dbReference type="Proteomes" id="UP000379480"/>
    </source>
</evidence>
<dbReference type="PANTHER" id="PTHR33055:SF3">
    <property type="entry name" value="PUTATIVE TRANSPOSASE FOR IS117-RELATED"/>
    <property type="match status" value="1"/>
</dbReference>
<gene>
    <name evidence="3" type="ORF">PS723_05338</name>
</gene>
<dbReference type="GO" id="GO:0004803">
    <property type="term" value="F:transposase activity"/>
    <property type="evidence" value="ECO:0007669"/>
    <property type="project" value="InterPro"/>
</dbReference>
<dbReference type="GO" id="GO:0003677">
    <property type="term" value="F:DNA binding"/>
    <property type="evidence" value="ECO:0007669"/>
    <property type="project" value="InterPro"/>
</dbReference>
<evidence type="ECO:0000313" key="3">
    <source>
        <dbReference type="EMBL" id="VVO35459.1"/>
    </source>
</evidence>
<feature type="domain" description="Transposase IS116/IS110/IS902 C-terminal" evidence="2">
    <location>
        <begin position="104"/>
        <end position="183"/>
    </location>
</feature>
<dbReference type="GO" id="GO:0006313">
    <property type="term" value="P:DNA transposition"/>
    <property type="evidence" value="ECO:0007669"/>
    <property type="project" value="InterPro"/>
</dbReference>
<organism evidence="3 4">
    <name type="scientific">Pseudomonas fluorescens</name>
    <dbReference type="NCBI Taxonomy" id="294"/>
    <lineage>
        <taxon>Bacteria</taxon>
        <taxon>Pseudomonadati</taxon>
        <taxon>Pseudomonadota</taxon>
        <taxon>Gammaproteobacteria</taxon>
        <taxon>Pseudomonadales</taxon>
        <taxon>Pseudomonadaceae</taxon>
        <taxon>Pseudomonas</taxon>
    </lineage>
</organism>